<feature type="region of interest" description="Disordered" evidence="1">
    <location>
        <begin position="330"/>
        <end position="354"/>
    </location>
</feature>
<feature type="region of interest" description="Disordered" evidence="1">
    <location>
        <begin position="792"/>
        <end position="865"/>
    </location>
</feature>
<organism evidence="2 3">
    <name type="scientific">Stichopus japonicus</name>
    <name type="common">Sea cucumber</name>
    <dbReference type="NCBI Taxonomy" id="307972"/>
    <lineage>
        <taxon>Eukaryota</taxon>
        <taxon>Metazoa</taxon>
        <taxon>Echinodermata</taxon>
        <taxon>Eleutherozoa</taxon>
        <taxon>Echinozoa</taxon>
        <taxon>Holothuroidea</taxon>
        <taxon>Aspidochirotacea</taxon>
        <taxon>Aspidochirotida</taxon>
        <taxon>Stichopodidae</taxon>
        <taxon>Apostichopus</taxon>
    </lineage>
</organism>
<comment type="caution">
    <text evidence="2">The sequence shown here is derived from an EMBL/GenBank/DDBJ whole genome shotgun (WGS) entry which is preliminary data.</text>
</comment>
<dbReference type="AlphaFoldDB" id="A0A2G8JLQ5"/>
<accession>A0A2G8JLQ5</accession>
<gene>
    <name evidence="2" type="ORF">BSL78_26487</name>
</gene>
<evidence type="ECO:0000313" key="3">
    <source>
        <dbReference type="Proteomes" id="UP000230750"/>
    </source>
</evidence>
<name>A0A2G8JLQ5_STIJA</name>
<feature type="compositionally biased region" description="Low complexity" evidence="1">
    <location>
        <begin position="339"/>
        <end position="348"/>
    </location>
</feature>
<feature type="region of interest" description="Disordered" evidence="1">
    <location>
        <begin position="529"/>
        <end position="549"/>
    </location>
</feature>
<dbReference type="EMBL" id="MRZV01001635">
    <property type="protein sequence ID" value="PIK36684.1"/>
    <property type="molecule type" value="Genomic_DNA"/>
</dbReference>
<keyword evidence="3" id="KW-1185">Reference proteome</keyword>
<dbReference type="OrthoDB" id="1741717at2759"/>
<feature type="region of interest" description="Disordered" evidence="1">
    <location>
        <begin position="385"/>
        <end position="411"/>
    </location>
</feature>
<feature type="compositionally biased region" description="Low complexity" evidence="1">
    <location>
        <begin position="530"/>
        <end position="540"/>
    </location>
</feature>
<feature type="compositionally biased region" description="Polar residues" evidence="1">
    <location>
        <begin position="111"/>
        <end position="141"/>
    </location>
</feature>
<feature type="compositionally biased region" description="Polar residues" evidence="1">
    <location>
        <begin position="385"/>
        <end position="404"/>
    </location>
</feature>
<feature type="compositionally biased region" description="Low complexity" evidence="1">
    <location>
        <begin position="817"/>
        <end position="851"/>
    </location>
</feature>
<dbReference type="Proteomes" id="UP000230750">
    <property type="component" value="Unassembled WGS sequence"/>
</dbReference>
<sequence>MWLDDVIFGPSQIVDVELDRYLFDDEEATLSRPSTPTVTKVNYREGFKAGLSRTPPSLRSSPSIFSTKSSSPQTSDDQRSTPASSPISEMSRGSSRRGTPVTLDDSFGVASRSSTPSPSLTNKVQIQSGMIVNPTGRSPDQTEGKFIQVLPTSSETNLSSTITKTARSILDMPKLSLSTSLNSTGKKIGEGKSGLSWRIEEGKLLEVQQGKKVSTSKSAMTMGFGVAPLQSTPSKIVSKSKTTLPSLKAIGQSTAKPSAGPSQMTLLGRQTVKSLLGSQKGSTPSTSAGSLQVVSNTPPGAQYYITAKSTDPNLQGKVILIPHQVFAQASTQQPGGGKTIQKTTAKTTGGKGKSSFLSPSNVLILPQGSIVPPLPPGSIVQIQQVPSPARTAQPQTKSKSSTTLPKAVGAQPVVTAGKGTIPVIPSSGGVGKPPLTKVVQSAGIAKAAQSGGVSLLPDIKSQLARPPSGGVILVQRMPSQPKPANTQVGPGIQKITVSQAQLGKSAIPTTSAQGQSQSKLSQAQTIILQSPTTSPTRTSSGKSLQVMSLPQGAKRVLTEPAQTLPVSEGTVEITRTLTETVAEVKSSPQTTSVLNEVIVTKTRSPATTSYARLPGLSPIKPPPSASQAASTILIKKEVNQDGKKLEGLQQQQAVHIKKLPSDGKPPPQLKDPRKAIGAVQVVTVTEKGGEEKITIKAEPIDDYPEVSKMKGPPPLQLITTPQTISNKQITSRIISPQSTTIQGIPVKNPQDGVLKVSADPLMKQEISSTLATESRAITRLADPTSRVIITKLTSPSAASPSSKPIVGQGSLGETVKSSPSGPSSMLMVSGSSSSSQPAASSSSSLMVTQSARSLPLGRSSRSCQD</sequence>
<evidence type="ECO:0000313" key="2">
    <source>
        <dbReference type="EMBL" id="PIK36684.1"/>
    </source>
</evidence>
<reference evidence="2 3" key="1">
    <citation type="journal article" date="2017" name="PLoS Biol.">
        <title>The sea cucumber genome provides insights into morphological evolution and visceral regeneration.</title>
        <authorList>
            <person name="Zhang X."/>
            <person name="Sun L."/>
            <person name="Yuan J."/>
            <person name="Sun Y."/>
            <person name="Gao Y."/>
            <person name="Zhang L."/>
            <person name="Li S."/>
            <person name="Dai H."/>
            <person name="Hamel J.F."/>
            <person name="Liu C."/>
            <person name="Yu Y."/>
            <person name="Liu S."/>
            <person name="Lin W."/>
            <person name="Guo K."/>
            <person name="Jin S."/>
            <person name="Xu P."/>
            <person name="Storey K.B."/>
            <person name="Huan P."/>
            <person name="Zhang T."/>
            <person name="Zhou Y."/>
            <person name="Zhang J."/>
            <person name="Lin C."/>
            <person name="Li X."/>
            <person name="Xing L."/>
            <person name="Huo D."/>
            <person name="Sun M."/>
            <person name="Wang L."/>
            <person name="Mercier A."/>
            <person name="Li F."/>
            <person name="Yang H."/>
            <person name="Xiang J."/>
        </authorList>
    </citation>
    <scope>NUCLEOTIDE SEQUENCE [LARGE SCALE GENOMIC DNA]</scope>
    <source>
        <strain evidence="2">Shaxun</strain>
        <tissue evidence="2">Muscle</tissue>
    </source>
</reference>
<protein>
    <submittedName>
        <fullName evidence="2">Putative YEATS domain-containing protein 2</fullName>
    </submittedName>
</protein>
<feature type="region of interest" description="Disordered" evidence="1">
    <location>
        <begin position="46"/>
        <end position="141"/>
    </location>
</feature>
<proteinExistence type="predicted"/>
<feature type="compositionally biased region" description="Low complexity" evidence="1">
    <location>
        <begin position="51"/>
        <end position="75"/>
    </location>
</feature>
<evidence type="ECO:0000256" key="1">
    <source>
        <dbReference type="SAM" id="MobiDB-lite"/>
    </source>
</evidence>
<feature type="compositionally biased region" description="Polar residues" evidence="1">
    <location>
        <begin position="80"/>
        <end position="97"/>
    </location>
</feature>